<reference evidence="2 3" key="1">
    <citation type="journal article" date="2019" name="Sci. Rep.">
        <title>Orb-weaving spider Araneus ventricosus genome elucidates the spidroin gene catalogue.</title>
        <authorList>
            <person name="Kono N."/>
            <person name="Nakamura H."/>
            <person name="Ohtoshi R."/>
            <person name="Moran D.A.P."/>
            <person name="Shinohara A."/>
            <person name="Yoshida Y."/>
            <person name="Fujiwara M."/>
            <person name="Mori M."/>
            <person name="Tomita M."/>
            <person name="Arakawa K."/>
        </authorList>
    </citation>
    <scope>NUCLEOTIDE SEQUENCE [LARGE SCALE GENOMIC DNA]</scope>
</reference>
<name>A0A4Y2AKK4_ARAVE</name>
<evidence type="ECO:0000313" key="2">
    <source>
        <dbReference type="EMBL" id="GBL80177.1"/>
    </source>
</evidence>
<sequence length="89" mass="10555">MWIWRTSWHQAPPQPRKSYQTAELWKRRPGSEILSDLNKPKRSSLVDPVDLRFQRRISVPTVPSVTISIRALLVASHWFYLVPTELVWF</sequence>
<evidence type="ECO:0000256" key="1">
    <source>
        <dbReference type="SAM" id="MobiDB-lite"/>
    </source>
</evidence>
<keyword evidence="3" id="KW-1185">Reference proteome</keyword>
<dbReference type="AlphaFoldDB" id="A0A4Y2AKK4"/>
<accession>A0A4Y2AKK4</accession>
<proteinExistence type="predicted"/>
<gene>
    <name evidence="2" type="ORF">AVEN_137392_1</name>
</gene>
<evidence type="ECO:0000313" key="3">
    <source>
        <dbReference type="Proteomes" id="UP000499080"/>
    </source>
</evidence>
<comment type="caution">
    <text evidence="2">The sequence shown here is derived from an EMBL/GenBank/DDBJ whole genome shotgun (WGS) entry which is preliminary data.</text>
</comment>
<organism evidence="2 3">
    <name type="scientific">Araneus ventricosus</name>
    <name type="common">Orbweaver spider</name>
    <name type="synonym">Epeira ventricosa</name>
    <dbReference type="NCBI Taxonomy" id="182803"/>
    <lineage>
        <taxon>Eukaryota</taxon>
        <taxon>Metazoa</taxon>
        <taxon>Ecdysozoa</taxon>
        <taxon>Arthropoda</taxon>
        <taxon>Chelicerata</taxon>
        <taxon>Arachnida</taxon>
        <taxon>Araneae</taxon>
        <taxon>Araneomorphae</taxon>
        <taxon>Entelegynae</taxon>
        <taxon>Araneoidea</taxon>
        <taxon>Araneidae</taxon>
        <taxon>Araneus</taxon>
    </lineage>
</organism>
<feature type="region of interest" description="Disordered" evidence="1">
    <location>
        <begin position="1"/>
        <end position="21"/>
    </location>
</feature>
<protein>
    <submittedName>
        <fullName evidence="2">Uncharacterized protein</fullName>
    </submittedName>
</protein>
<dbReference type="Proteomes" id="UP000499080">
    <property type="component" value="Unassembled WGS sequence"/>
</dbReference>
<dbReference type="EMBL" id="BGPR01080759">
    <property type="protein sequence ID" value="GBL80177.1"/>
    <property type="molecule type" value="Genomic_DNA"/>
</dbReference>